<keyword evidence="2" id="KW-0472">Membrane</keyword>
<reference evidence="3 4" key="1">
    <citation type="journal article" date="2013" name="Curr. Biol.">
        <title>The Genome of the Foraminiferan Reticulomyxa filosa.</title>
        <authorList>
            <person name="Glockner G."/>
            <person name="Hulsmann N."/>
            <person name="Schleicher M."/>
            <person name="Noegel A.A."/>
            <person name="Eichinger L."/>
            <person name="Gallinger C."/>
            <person name="Pawlowski J."/>
            <person name="Sierra R."/>
            <person name="Euteneuer U."/>
            <person name="Pillet L."/>
            <person name="Moustafa A."/>
            <person name="Platzer M."/>
            <person name="Groth M."/>
            <person name="Szafranski K."/>
            <person name="Schliwa M."/>
        </authorList>
    </citation>
    <scope>NUCLEOTIDE SEQUENCE [LARGE SCALE GENOMIC DNA]</scope>
</reference>
<gene>
    <name evidence="3" type="ORF">RFI_06598</name>
</gene>
<protein>
    <submittedName>
        <fullName evidence="3">Uncharacterized protein</fullName>
    </submittedName>
</protein>
<dbReference type="AlphaFoldDB" id="X6NXA7"/>
<evidence type="ECO:0000313" key="4">
    <source>
        <dbReference type="Proteomes" id="UP000023152"/>
    </source>
</evidence>
<comment type="caution">
    <text evidence="3">The sequence shown here is derived from an EMBL/GenBank/DDBJ whole genome shotgun (WGS) entry which is preliminary data.</text>
</comment>
<evidence type="ECO:0000313" key="3">
    <source>
        <dbReference type="EMBL" id="ETO30523.1"/>
    </source>
</evidence>
<accession>X6NXA7</accession>
<proteinExistence type="predicted"/>
<keyword evidence="4" id="KW-1185">Reference proteome</keyword>
<dbReference type="Proteomes" id="UP000023152">
    <property type="component" value="Unassembled WGS sequence"/>
</dbReference>
<sequence>MVSCLQEMGFNVDTHTQTQENSMPSVSSFEMNNRQIDSKGLELFYKHRIATIYNHGSKSVSGYLPLGETTDDSQKRLELFAEWIFSTTHIHGVLDTYKHKMQKRQRSFQKINGYNNGNNNNNNNNNNHHQHVLTSNGSEKTVFVQTNNIVLPWNDQQPDIKKSNSSSSSVSQIKQEEMMESQTTIQKSETNVINGEDKPKKDNNSSGIDIKTDTETEMEVKSLVDFDYEIEHEFAVPAFIAVGHSSWFKMFFQKYLETDDEQHAAIHKKMENCAIVAFRMGFDVQHERYFIPESTLTVLYKEIKLQSMILSCFQIYFSSCSKLVMCFFVKFVNYIVIKSKLKTNKYMLILFVFLSFRRCNFGY</sequence>
<dbReference type="EMBL" id="ASPP01005439">
    <property type="protein sequence ID" value="ETO30523.1"/>
    <property type="molecule type" value="Genomic_DNA"/>
</dbReference>
<feature type="transmembrane region" description="Helical" evidence="2">
    <location>
        <begin position="315"/>
        <end position="337"/>
    </location>
</feature>
<feature type="compositionally biased region" description="Polar residues" evidence="1">
    <location>
        <begin position="180"/>
        <end position="193"/>
    </location>
</feature>
<evidence type="ECO:0000256" key="2">
    <source>
        <dbReference type="SAM" id="Phobius"/>
    </source>
</evidence>
<keyword evidence="2" id="KW-1133">Transmembrane helix</keyword>
<organism evidence="3 4">
    <name type="scientific">Reticulomyxa filosa</name>
    <dbReference type="NCBI Taxonomy" id="46433"/>
    <lineage>
        <taxon>Eukaryota</taxon>
        <taxon>Sar</taxon>
        <taxon>Rhizaria</taxon>
        <taxon>Retaria</taxon>
        <taxon>Foraminifera</taxon>
        <taxon>Monothalamids</taxon>
        <taxon>Reticulomyxidae</taxon>
        <taxon>Reticulomyxa</taxon>
    </lineage>
</organism>
<evidence type="ECO:0000256" key="1">
    <source>
        <dbReference type="SAM" id="MobiDB-lite"/>
    </source>
</evidence>
<feature type="region of interest" description="Disordered" evidence="1">
    <location>
        <begin position="154"/>
        <end position="213"/>
    </location>
</feature>
<name>X6NXA7_RETFI</name>
<keyword evidence="2" id="KW-0812">Transmembrane</keyword>